<sequence length="79" mass="8320">MPNSPNFDTSALTTKVGQNAMEEVPPTKDKAIGEKGKDGTGTGETAGGAFCGIWPTTFKIGFRANANGTFYSEYPEISL</sequence>
<dbReference type="AlphaFoldDB" id="A0A183BZB9"/>
<feature type="compositionally biased region" description="Basic and acidic residues" evidence="1">
    <location>
        <begin position="25"/>
        <end position="38"/>
    </location>
</feature>
<reference evidence="2" key="1">
    <citation type="submission" date="2014-05" db="EMBL/GenBank/DDBJ databases">
        <title>The genome and life-stage specific transcriptomes of Globodera pallida elucidate key aspects of plant parasitism by a cyst nematode.</title>
        <authorList>
            <person name="Cotton J.A."/>
            <person name="Lilley C.J."/>
            <person name="Jones L.M."/>
            <person name="Kikuchi T."/>
            <person name="Reid A.J."/>
            <person name="Thorpe P."/>
            <person name="Tsai I.J."/>
            <person name="Beasley H."/>
            <person name="Blok V."/>
            <person name="Cock P.J.A."/>
            <person name="Van den Akker S.E."/>
            <person name="Holroyd N."/>
            <person name="Hunt M."/>
            <person name="Mantelin S."/>
            <person name="Naghra H."/>
            <person name="Pain A."/>
            <person name="Palomares-Rius J.E."/>
            <person name="Zarowiecki M."/>
            <person name="Berriman M."/>
            <person name="Jones J.T."/>
            <person name="Urwin P.E."/>
        </authorList>
    </citation>
    <scope>NUCLEOTIDE SEQUENCE [LARGE SCALE GENOMIC DNA]</scope>
    <source>
        <strain evidence="2">Lindley</strain>
    </source>
</reference>
<dbReference type="Proteomes" id="UP000050741">
    <property type="component" value="Unassembled WGS sequence"/>
</dbReference>
<evidence type="ECO:0000256" key="1">
    <source>
        <dbReference type="SAM" id="MobiDB-lite"/>
    </source>
</evidence>
<reference evidence="3" key="2">
    <citation type="submission" date="2016-06" db="UniProtKB">
        <authorList>
            <consortium name="WormBaseParasite"/>
        </authorList>
    </citation>
    <scope>IDENTIFICATION</scope>
</reference>
<name>A0A183BZB9_GLOPA</name>
<keyword evidence="2" id="KW-1185">Reference proteome</keyword>
<protein>
    <submittedName>
        <fullName evidence="3">Uncharacterized protein</fullName>
    </submittedName>
</protein>
<evidence type="ECO:0000313" key="2">
    <source>
        <dbReference type="Proteomes" id="UP000050741"/>
    </source>
</evidence>
<accession>A0A183BZB9</accession>
<evidence type="ECO:0000313" key="3">
    <source>
        <dbReference type="WBParaSite" id="GPLIN_000596000"/>
    </source>
</evidence>
<feature type="region of interest" description="Disordered" evidence="1">
    <location>
        <begin position="18"/>
        <end position="46"/>
    </location>
</feature>
<proteinExistence type="predicted"/>
<organism evidence="2 3">
    <name type="scientific">Globodera pallida</name>
    <name type="common">Potato cyst nematode worm</name>
    <name type="synonym">Heterodera pallida</name>
    <dbReference type="NCBI Taxonomy" id="36090"/>
    <lineage>
        <taxon>Eukaryota</taxon>
        <taxon>Metazoa</taxon>
        <taxon>Ecdysozoa</taxon>
        <taxon>Nematoda</taxon>
        <taxon>Chromadorea</taxon>
        <taxon>Rhabditida</taxon>
        <taxon>Tylenchina</taxon>
        <taxon>Tylenchomorpha</taxon>
        <taxon>Tylenchoidea</taxon>
        <taxon>Heteroderidae</taxon>
        <taxon>Heteroderinae</taxon>
        <taxon>Globodera</taxon>
    </lineage>
</organism>
<dbReference type="WBParaSite" id="GPLIN_000596000">
    <property type="protein sequence ID" value="GPLIN_000596000"/>
    <property type="gene ID" value="GPLIN_000596000"/>
</dbReference>